<dbReference type="Proteomes" id="UP001163321">
    <property type="component" value="Chromosome 8"/>
</dbReference>
<comment type="caution">
    <text evidence="1">The sequence shown here is derived from an EMBL/GenBank/DDBJ whole genome shotgun (WGS) entry which is preliminary data.</text>
</comment>
<gene>
    <name evidence="1" type="ORF">PsorP6_004047</name>
</gene>
<sequence length="488" mass="55631">MGKHERERNCDRQDKWRHKRQRGDEKKKAKKSNKHKEKNKKEKKRYRREQGDPPTLDYKRALEVVRSLLTETPEIAKDLLSLLERVDDGQVAIIGGIENRHIRSKLKELFPLLGLVKLRQPKDAFAKPSEEKHYGKESLIEVFHKMLSEDIGEVSGSKRRCLLAEPTIAQSTTTLPDDEHNKLSSTECPEPATKMSFKRDVQIGPALPPQSVVGDDQDDNDDEIVGPALPGMRGFRLPDERVEAEIFQKAQQLEKEQWQRVRNGCKNDTAEGDKTIPMTREAWMTMMPESSILKDSFGSQTKPPPGKPTAFRRQMHFNLIAFPKLISEFRFSWLCSKEPAAVDKTWFDLPDERERKKRAKLDMELLGYVRHENAPNAKVASSIAASASLAVKDSTSIVAKSEADEEMRKQMENLRKARGPSLLEQHQREQAELAKAGGKSTKSGRGWNRDRDLTIRRGMSGDDAERMITAAKQINSKFTAPTITRQFL</sequence>
<keyword evidence="2" id="KW-1185">Reference proteome</keyword>
<name>A0ACC0VQT6_9STRA</name>
<evidence type="ECO:0000313" key="2">
    <source>
        <dbReference type="Proteomes" id="UP001163321"/>
    </source>
</evidence>
<dbReference type="EMBL" id="CM047587">
    <property type="protein sequence ID" value="KAI9908657.1"/>
    <property type="molecule type" value="Genomic_DNA"/>
</dbReference>
<protein>
    <submittedName>
        <fullName evidence="1">Uncharacterized protein</fullName>
    </submittedName>
</protein>
<reference evidence="1 2" key="1">
    <citation type="journal article" date="2022" name="bioRxiv">
        <title>The genome of the oomycete Peronosclerospora sorghi, a cosmopolitan pathogen of maize and sorghum, is inflated with dispersed pseudogenes.</title>
        <authorList>
            <person name="Fletcher K."/>
            <person name="Martin F."/>
            <person name="Isakeit T."/>
            <person name="Cavanaugh K."/>
            <person name="Magill C."/>
            <person name="Michelmore R."/>
        </authorList>
    </citation>
    <scope>NUCLEOTIDE SEQUENCE [LARGE SCALE GENOMIC DNA]</scope>
    <source>
        <strain evidence="1">P6</strain>
    </source>
</reference>
<evidence type="ECO:0000313" key="1">
    <source>
        <dbReference type="EMBL" id="KAI9908657.1"/>
    </source>
</evidence>
<proteinExistence type="predicted"/>
<accession>A0ACC0VQT6</accession>
<organism evidence="1 2">
    <name type="scientific">Peronosclerospora sorghi</name>
    <dbReference type="NCBI Taxonomy" id="230839"/>
    <lineage>
        <taxon>Eukaryota</taxon>
        <taxon>Sar</taxon>
        <taxon>Stramenopiles</taxon>
        <taxon>Oomycota</taxon>
        <taxon>Peronosporomycetes</taxon>
        <taxon>Peronosporales</taxon>
        <taxon>Peronosporaceae</taxon>
        <taxon>Peronosclerospora</taxon>
    </lineage>
</organism>